<dbReference type="AlphaFoldDB" id="A0A9Q0BZF9"/>
<evidence type="ECO:0000256" key="2">
    <source>
        <dbReference type="ARBA" id="ARBA00012281"/>
    </source>
</evidence>
<feature type="domain" description="Pyruvate dehydrogenase E1 component middle" evidence="10">
    <location>
        <begin position="542"/>
        <end position="761"/>
    </location>
</feature>
<keyword evidence="5" id="KW-0786">Thiamine pyrophosphate</keyword>
<comment type="catalytic activity">
    <reaction evidence="7">
        <text>N(6)-[(R)-lipoyl]-L-lysyl-[protein] + pyruvate + H(+) = N(6)-[(R)-S(8)-acetyldihydrolipoyl]-L-lysyl-[protein] + CO2</text>
        <dbReference type="Rhea" id="RHEA:19189"/>
        <dbReference type="Rhea" id="RHEA-COMP:10474"/>
        <dbReference type="Rhea" id="RHEA-COMP:10478"/>
        <dbReference type="ChEBI" id="CHEBI:15361"/>
        <dbReference type="ChEBI" id="CHEBI:15378"/>
        <dbReference type="ChEBI" id="CHEBI:16526"/>
        <dbReference type="ChEBI" id="CHEBI:83099"/>
        <dbReference type="ChEBI" id="CHEBI:83111"/>
        <dbReference type="EC" id="1.2.4.1"/>
    </reaction>
</comment>
<evidence type="ECO:0000256" key="5">
    <source>
        <dbReference type="ARBA" id="ARBA00023052"/>
    </source>
</evidence>
<dbReference type="InterPro" id="IPR035807">
    <property type="entry name" value="PDC_E1_N"/>
</dbReference>
<organism evidence="12 13">
    <name type="scientific">Rhynchospora breviuscula</name>
    <dbReference type="NCBI Taxonomy" id="2022672"/>
    <lineage>
        <taxon>Eukaryota</taxon>
        <taxon>Viridiplantae</taxon>
        <taxon>Streptophyta</taxon>
        <taxon>Embryophyta</taxon>
        <taxon>Tracheophyta</taxon>
        <taxon>Spermatophyta</taxon>
        <taxon>Magnoliopsida</taxon>
        <taxon>Liliopsida</taxon>
        <taxon>Poales</taxon>
        <taxon>Cyperaceae</taxon>
        <taxon>Cyperoideae</taxon>
        <taxon>Rhynchosporeae</taxon>
        <taxon>Rhynchospora</taxon>
    </lineage>
</organism>
<dbReference type="Proteomes" id="UP001151287">
    <property type="component" value="Unassembled WGS sequence"/>
</dbReference>
<evidence type="ECO:0000256" key="7">
    <source>
        <dbReference type="ARBA" id="ARBA00051231"/>
    </source>
</evidence>
<dbReference type="InterPro" id="IPR004660">
    <property type="entry name" value="PDH_E1"/>
</dbReference>
<dbReference type="Gene3D" id="3.40.50.920">
    <property type="match status" value="1"/>
</dbReference>
<name>A0A9Q0BZF9_9POAL</name>
<dbReference type="Pfam" id="PF17831">
    <property type="entry name" value="PDH_E1_M"/>
    <property type="match status" value="1"/>
</dbReference>
<dbReference type="CDD" id="cd02017">
    <property type="entry name" value="TPP_E1_EcPDC_like"/>
    <property type="match status" value="1"/>
</dbReference>
<evidence type="ECO:0000256" key="6">
    <source>
        <dbReference type="ARBA" id="ARBA00023317"/>
    </source>
</evidence>
<evidence type="ECO:0000256" key="3">
    <source>
        <dbReference type="ARBA" id="ARBA00017172"/>
    </source>
</evidence>
<keyword evidence="4" id="KW-0560">Oxidoreductase</keyword>
<dbReference type="Pfam" id="PF22613">
    <property type="entry name" value="Transketolase_C_1"/>
    <property type="match status" value="1"/>
</dbReference>
<dbReference type="SUPFAM" id="SSF52518">
    <property type="entry name" value="Thiamin diphosphate-binding fold (THDP-binding)"/>
    <property type="match status" value="2"/>
</dbReference>
<dbReference type="Pfam" id="PF00456">
    <property type="entry name" value="Transketolase_N"/>
    <property type="match status" value="1"/>
</dbReference>
<dbReference type="InterPro" id="IPR029061">
    <property type="entry name" value="THDP-binding"/>
</dbReference>
<evidence type="ECO:0000313" key="13">
    <source>
        <dbReference type="Proteomes" id="UP001151287"/>
    </source>
</evidence>
<accession>A0A9Q0BZF9</accession>
<feature type="domain" description="Transketolase-like C-terminal" evidence="11">
    <location>
        <begin position="790"/>
        <end position="912"/>
    </location>
</feature>
<dbReference type="EMBL" id="JAMQYH010000041">
    <property type="protein sequence ID" value="KAJ1684150.1"/>
    <property type="molecule type" value="Genomic_DNA"/>
</dbReference>
<dbReference type="Gene3D" id="3.40.50.970">
    <property type="match status" value="2"/>
</dbReference>
<feature type="domain" description="Transketolase N-terminal" evidence="9">
    <location>
        <begin position="187"/>
        <end position="349"/>
    </location>
</feature>
<keyword evidence="13" id="KW-1185">Reference proteome</keyword>
<comment type="caution">
    <text evidence="12">The sequence shown here is derived from an EMBL/GenBank/DDBJ whole genome shotgun (WGS) entry which is preliminary data.</text>
</comment>
<evidence type="ECO:0000256" key="8">
    <source>
        <dbReference type="SAM" id="MobiDB-lite"/>
    </source>
</evidence>
<evidence type="ECO:0000259" key="9">
    <source>
        <dbReference type="Pfam" id="PF00456"/>
    </source>
</evidence>
<gene>
    <name evidence="12" type="ORF">LUZ63_020443</name>
</gene>
<feature type="region of interest" description="Disordered" evidence="8">
    <location>
        <begin position="19"/>
        <end position="51"/>
    </location>
</feature>
<dbReference type="NCBIfam" id="TIGR00759">
    <property type="entry name" value="aceE"/>
    <property type="match status" value="1"/>
</dbReference>
<dbReference type="GO" id="GO:0004739">
    <property type="term" value="F:pyruvate dehydrogenase (acetyl-transferring) activity"/>
    <property type="evidence" value="ECO:0007669"/>
    <property type="project" value="UniProtKB-EC"/>
</dbReference>
<protein>
    <recommendedName>
        <fullName evidence="3">Pyruvate dehydrogenase E1 component</fullName>
        <ecNumber evidence="2">1.2.4.1</ecNumber>
    </recommendedName>
</protein>
<evidence type="ECO:0000256" key="1">
    <source>
        <dbReference type="ARBA" id="ARBA00001964"/>
    </source>
</evidence>
<dbReference type="InterPro" id="IPR055152">
    <property type="entry name" value="Transketolase-like_C_2"/>
</dbReference>
<dbReference type="FunFam" id="3.40.50.970:FF:000011">
    <property type="entry name" value="Pyruvate dehydrogenase E1 component"/>
    <property type="match status" value="1"/>
</dbReference>
<dbReference type="InterPro" id="IPR041621">
    <property type="entry name" value="PDH_E1_M"/>
</dbReference>
<dbReference type="PANTHER" id="PTHR43825:SF3">
    <property type="entry name" value="PYRUVATE DEHYDROGENASE E1 COMPONENT"/>
    <property type="match status" value="1"/>
</dbReference>
<evidence type="ECO:0000313" key="12">
    <source>
        <dbReference type="EMBL" id="KAJ1684150.1"/>
    </source>
</evidence>
<dbReference type="OrthoDB" id="397265at2759"/>
<dbReference type="SUPFAM" id="SSF52922">
    <property type="entry name" value="TK C-terminal domain-like"/>
    <property type="match status" value="1"/>
</dbReference>
<dbReference type="EC" id="1.2.4.1" evidence="2"/>
<comment type="cofactor">
    <cofactor evidence="1">
        <name>thiamine diphosphate</name>
        <dbReference type="ChEBI" id="CHEBI:58937"/>
    </cofactor>
</comment>
<evidence type="ECO:0000259" key="11">
    <source>
        <dbReference type="Pfam" id="PF22613"/>
    </source>
</evidence>
<keyword evidence="6" id="KW-0670">Pyruvate</keyword>
<dbReference type="InterPro" id="IPR009014">
    <property type="entry name" value="Transketo_C/PFOR_II"/>
</dbReference>
<proteinExistence type="predicted"/>
<dbReference type="PANTHER" id="PTHR43825">
    <property type="entry name" value="PYRUVATE DEHYDROGENASE E1 COMPONENT"/>
    <property type="match status" value="1"/>
</dbReference>
<evidence type="ECO:0000256" key="4">
    <source>
        <dbReference type="ARBA" id="ARBA00023002"/>
    </source>
</evidence>
<feature type="compositionally biased region" description="Polar residues" evidence="8">
    <location>
        <begin position="22"/>
        <end position="35"/>
    </location>
</feature>
<evidence type="ECO:0000259" key="10">
    <source>
        <dbReference type="Pfam" id="PF17831"/>
    </source>
</evidence>
<sequence>MSLAPAADAAVLVTSAAETPVSDANTQSDAQSAQADTPAPSVTPVIHEGLPTQLPDIDPEETGEWVGSFDDLIATRGRERARYVMLRLLERAREQSVGVPALRSTDYINTIPPEREPWFPGDEDIERRIRAYIRWNAAVTVSDANRKGLEVGGHIATYQSSASLYEVGFNHFFQGKDAPGGGDQIYIQGHASPGIYARAFLEGRLSETQLRRFRQEVQHGVGQGLPSYPHPRLMQDFWEFPTVSMGLTAINSIYQARFNRYLANRGIKDTSQQHVWAFLGDGEMAEPESLGAIRVAAREELDNLTWVVNCNLQQLDGPVTGNGKIIQELESNFRGAGWNVIKVVWGREWDQLLARDVDGVLVNKMNSTPDGEFQTYSVESGDYVREHFFGTDARLRAMVEQMSDDQIRKLPRGGHDYRKVYAAFKQASEHVGQPTVILAKTVKGWTIDALEGKNATHQMKKLTPKDLKAFRDRLYLPVSDKELDEHYERTGMAPLFHPGPDAPETEYMLERRKQLGGPVPNRVVRGKSLKLPGDAVYSELKKGGGKSKVATTMAAVRLLRDWMKDPEIGQRIVPIAPDEYRTFGMDSMFPQAKVYNPGGQRYDSVDRKLLLAYKESTSGQLLHEGISEAGAMASATAAGSSYSTHGETMIPFYIFYSMFGFQRTGDSIWAMADQLARGFLVGATAGRTTLTGEGLQHADGHSPLLAATNPAVVHYDPAFGYEVGHIMRSGLERMYGTTEQHPHGEDVIFYLTVYNEPVDQPAEPEGVDVEGILRGMHRVADAPEVAGNGDAPRVQLLASGVGFPWVARAQQLLAEDWGVAADTWSVTSWNELARDAVATEEWAMAHATEQPRTPYVTQRLAEAEGPVVAVSDFMRAVPLQIGRWVPGDYHVLGTDGFGFADTRPAARRFFRVDAESVVVQALQALAERGEVKPETVQEAFSRYRIDDPTAVADVAQEGGDA</sequence>
<reference evidence="12" key="1">
    <citation type="journal article" date="2022" name="Cell">
        <title>Repeat-based holocentromeres influence genome architecture and karyotype evolution.</title>
        <authorList>
            <person name="Hofstatter P.G."/>
            <person name="Thangavel G."/>
            <person name="Lux T."/>
            <person name="Neumann P."/>
            <person name="Vondrak T."/>
            <person name="Novak P."/>
            <person name="Zhang M."/>
            <person name="Costa L."/>
            <person name="Castellani M."/>
            <person name="Scott A."/>
            <person name="Toegelov H."/>
            <person name="Fuchs J."/>
            <person name="Mata-Sucre Y."/>
            <person name="Dias Y."/>
            <person name="Vanzela A.L.L."/>
            <person name="Huettel B."/>
            <person name="Almeida C.C.S."/>
            <person name="Simkova H."/>
            <person name="Souza G."/>
            <person name="Pedrosa-Harand A."/>
            <person name="Macas J."/>
            <person name="Mayer K.F.X."/>
            <person name="Houben A."/>
            <person name="Marques A."/>
        </authorList>
    </citation>
    <scope>NUCLEOTIDE SEQUENCE</scope>
    <source>
        <strain evidence="12">RhyBre1mFocal</strain>
    </source>
</reference>
<dbReference type="InterPro" id="IPR051157">
    <property type="entry name" value="PDH/Transketolase"/>
</dbReference>
<dbReference type="PIRSF" id="PIRSF000156">
    <property type="entry name" value="Pyruvate_dh_E1"/>
    <property type="match status" value="1"/>
</dbReference>
<dbReference type="InterPro" id="IPR005474">
    <property type="entry name" value="Transketolase_N"/>
</dbReference>